<sequence>MNVRFSDYVSTTGKVTSGVPQGGILSPAFPYIHPRLRACLQADSRHHVAAYADYVKVPIAFHAQDQDEARGLLNKAVENMCNWCSRWGLKVNRRKCYLFSLEAVRLDVRFPDGTSVAPSLKVKDLGVNLSAGLTWSCHMDEISSKGLKLVHPVQEYPYFRNLRLDQTLQDVFSPDSRIL</sequence>
<evidence type="ECO:0000313" key="4">
    <source>
        <dbReference type="WBParaSite" id="HPLM_0001857401-mRNA-1"/>
    </source>
</evidence>
<proteinExistence type="predicted"/>
<dbReference type="Pfam" id="PF00078">
    <property type="entry name" value="RVT_1"/>
    <property type="match status" value="1"/>
</dbReference>
<dbReference type="AlphaFoldDB" id="A0A0N4X2I7"/>
<dbReference type="OrthoDB" id="5875724at2759"/>
<name>A0A0N4X2I7_HAEPC</name>
<keyword evidence="3" id="KW-1185">Reference proteome</keyword>
<feature type="domain" description="Reverse transcriptase" evidence="1">
    <location>
        <begin position="15"/>
        <end position="128"/>
    </location>
</feature>
<evidence type="ECO:0000313" key="3">
    <source>
        <dbReference type="Proteomes" id="UP000268014"/>
    </source>
</evidence>
<reference evidence="2 3" key="2">
    <citation type="submission" date="2018-11" db="EMBL/GenBank/DDBJ databases">
        <authorList>
            <consortium name="Pathogen Informatics"/>
        </authorList>
    </citation>
    <scope>NUCLEOTIDE SEQUENCE [LARGE SCALE GENOMIC DNA]</scope>
    <source>
        <strain evidence="2 3">MHpl1</strain>
    </source>
</reference>
<dbReference type="EMBL" id="UZAF01020657">
    <property type="protein sequence ID" value="VDO71847.1"/>
    <property type="molecule type" value="Genomic_DNA"/>
</dbReference>
<evidence type="ECO:0000259" key="1">
    <source>
        <dbReference type="Pfam" id="PF00078"/>
    </source>
</evidence>
<organism evidence="4">
    <name type="scientific">Haemonchus placei</name>
    <name type="common">Barber's pole worm</name>
    <dbReference type="NCBI Taxonomy" id="6290"/>
    <lineage>
        <taxon>Eukaryota</taxon>
        <taxon>Metazoa</taxon>
        <taxon>Ecdysozoa</taxon>
        <taxon>Nematoda</taxon>
        <taxon>Chromadorea</taxon>
        <taxon>Rhabditida</taxon>
        <taxon>Rhabditina</taxon>
        <taxon>Rhabditomorpha</taxon>
        <taxon>Strongyloidea</taxon>
        <taxon>Trichostrongylidae</taxon>
        <taxon>Haemonchus</taxon>
    </lineage>
</organism>
<dbReference type="InterPro" id="IPR000477">
    <property type="entry name" value="RT_dom"/>
</dbReference>
<evidence type="ECO:0000313" key="2">
    <source>
        <dbReference type="EMBL" id="VDO71847.1"/>
    </source>
</evidence>
<dbReference type="PANTHER" id="PTHR33332">
    <property type="entry name" value="REVERSE TRANSCRIPTASE DOMAIN-CONTAINING PROTEIN"/>
    <property type="match status" value="1"/>
</dbReference>
<dbReference type="Proteomes" id="UP000268014">
    <property type="component" value="Unassembled WGS sequence"/>
</dbReference>
<dbReference type="WBParaSite" id="HPLM_0001857401-mRNA-1">
    <property type="protein sequence ID" value="HPLM_0001857401-mRNA-1"/>
    <property type="gene ID" value="HPLM_0001857401"/>
</dbReference>
<protein>
    <submittedName>
        <fullName evidence="4">Reverse transcriptase domain-containing protein</fullName>
    </submittedName>
</protein>
<gene>
    <name evidence="2" type="ORF">HPLM_LOCUS18566</name>
</gene>
<accession>A0A0N4X2I7</accession>
<reference evidence="4" key="1">
    <citation type="submission" date="2017-02" db="UniProtKB">
        <authorList>
            <consortium name="WormBaseParasite"/>
        </authorList>
    </citation>
    <scope>IDENTIFICATION</scope>
</reference>